<gene>
    <name evidence="1" type="ORF">Bccel_0821</name>
</gene>
<accession>A0A0L6JI81</accession>
<dbReference type="eggNOG" id="ENOG50309XD">
    <property type="taxonomic scope" value="Bacteria"/>
</dbReference>
<proteinExistence type="predicted"/>
<name>A0A0L6JI81_9FIRM</name>
<dbReference type="Proteomes" id="UP000036923">
    <property type="component" value="Unassembled WGS sequence"/>
</dbReference>
<sequence length="135" mass="15529">MDMLRFTKVSKNNSYELSYDESSNCLFVAFFGLWDKMSQLDYYIEDVKTMVAHSRPGFDIIYDFTQYKGCINQLVSLHVEAQNLLLGAGMDKAAVLISENELLRASVEFIFQMSGITPTFFCNIGMLQKWLDSFK</sequence>
<dbReference type="RefSeq" id="WP_036941000.1">
    <property type="nucleotide sequence ID" value="NZ_JQKC01000014.1"/>
</dbReference>
<keyword evidence="2" id="KW-1185">Reference proteome</keyword>
<organism evidence="1 2">
    <name type="scientific">Pseudobacteroides cellulosolvens ATCC 35603 = DSM 2933</name>
    <dbReference type="NCBI Taxonomy" id="398512"/>
    <lineage>
        <taxon>Bacteria</taxon>
        <taxon>Bacillati</taxon>
        <taxon>Bacillota</taxon>
        <taxon>Clostridia</taxon>
        <taxon>Eubacteriales</taxon>
        <taxon>Oscillospiraceae</taxon>
        <taxon>Pseudobacteroides</taxon>
    </lineage>
</organism>
<comment type="caution">
    <text evidence="1">The sequence shown here is derived from an EMBL/GenBank/DDBJ whole genome shotgun (WGS) entry which is preliminary data.</text>
</comment>
<evidence type="ECO:0000313" key="1">
    <source>
        <dbReference type="EMBL" id="KNY25561.1"/>
    </source>
</evidence>
<dbReference type="EMBL" id="LGTC01000001">
    <property type="protein sequence ID" value="KNY25561.1"/>
    <property type="molecule type" value="Genomic_DNA"/>
</dbReference>
<reference evidence="2" key="1">
    <citation type="submission" date="2015-07" db="EMBL/GenBank/DDBJ databases">
        <title>Near-Complete Genome Sequence of the Cellulolytic Bacterium Bacteroides (Pseudobacteroides) cellulosolvens ATCC 35603.</title>
        <authorList>
            <person name="Dassa B."/>
            <person name="Utturkar S.M."/>
            <person name="Klingeman D.M."/>
            <person name="Hurt R.A."/>
            <person name="Keller M."/>
            <person name="Xu J."/>
            <person name="Reddy Y.H.K."/>
            <person name="Borovok I."/>
            <person name="Grinberg I.R."/>
            <person name="Lamed R."/>
            <person name="Zhivin O."/>
            <person name="Bayer E.A."/>
            <person name="Brown S.D."/>
        </authorList>
    </citation>
    <scope>NUCLEOTIDE SEQUENCE [LARGE SCALE GENOMIC DNA]</scope>
    <source>
        <strain evidence="2">DSM 2933</strain>
    </source>
</reference>
<dbReference type="AlphaFoldDB" id="A0A0L6JI81"/>
<protein>
    <submittedName>
        <fullName evidence="1">Uncharacterized protein</fullName>
    </submittedName>
</protein>
<evidence type="ECO:0000313" key="2">
    <source>
        <dbReference type="Proteomes" id="UP000036923"/>
    </source>
</evidence>